<dbReference type="AlphaFoldDB" id="A0A6J7J6U6"/>
<feature type="domain" description="Hemerythrin-like" evidence="2">
    <location>
        <begin position="39"/>
        <end position="182"/>
    </location>
</feature>
<accession>A0A6J7J6U6</accession>
<gene>
    <name evidence="3" type="ORF">UFOPK3773_00717</name>
</gene>
<sequence>MSGSATAPHGLWDDSQRPTAPPTPAGWTPSGMGSAVGSHLVDVHDHLRHELARLLESIDQVREGRATAADARQVMSELTLSQHDWAVGAYCARYCSVVTQHHGIEDAAVFPHLRGANPELAPVIDRLEQEHLAIHGVLVEVDRLLVDYMGATGDVIMLQAAVEVLAEALVSHLAYEEHEVIPSLQRFGMFPGQV</sequence>
<reference evidence="3" key="1">
    <citation type="submission" date="2020-05" db="EMBL/GenBank/DDBJ databases">
        <authorList>
            <person name="Chiriac C."/>
            <person name="Salcher M."/>
            <person name="Ghai R."/>
            <person name="Kavagutti S V."/>
        </authorList>
    </citation>
    <scope>NUCLEOTIDE SEQUENCE</scope>
</reference>
<evidence type="ECO:0000256" key="1">
    <source>
        <dbReference type="SAM" id="MobiDB-lite"/>
    </source>
</evidence>
<organism evidence="3">
    <name type="scientific">freshwater metagenome</name>
    <dbReference type="NCBI Taxonomy" id="449393"/>
    <lineage>
        <taxon>unclassified sequences</taxon>
        <taxon>metagenomes</taxon>
        <taxon>ecological metagenomes</taxon>
    </lineage>
</organism>
<dbReference type="InterPro" id="IPR012312">
    <property type="entry name" value="Hemerythrin-like"/>
</dbReference>
<dbReference type="Gene3D" id="1.20.120.520">
    <property type="entry name" value="nmb1532 protein domain like"/>
    <property type="match status" value="1"/>
</dbReference>
<protein>
    <submittedName>
        <fullName evidence="3">Unannotated protein</fullName>
    </submittedName>
</protein>
<proteinExistence type="predicted"/>
<evidence type="ECO:0000259" key="2">
    <source>
        <dbReference type="Pfam" id="PF01814"/>
    </source>
</evidence>
<dbReference type="CDD" id="cd12108">
    <property type="entry name" value="Hr-like"/>
    <property type="match status" value="1"/>
</dbReference>
<dbReference type="Pfam" id="PF01814">
    <property type="entry name" value="Hemerythrin"/>
    <property type="match status" value="1"/>
</dbReference>
<name>A0A6J7J6U6_9ZZZZ</name>
<dbReference type="EMBL" id="CAFBNF010000057">
    <property type="protein sequence ID" value="CAB4938756.1"/>
    <property type="molecule type" value="Genomic_DNA"/>
</dbReference>
<feature type="region of interest" description="Disordered" evidence="1">
    <location>
        <begin position="1"/>
        <end position="33"/>
    </location>
</feature>
<evidence type="ECO:0000313" key="3">
    <source>
        <dbReference type="EMBL" id="CAB4938756.1"/>
    </source>
</evidence>